<dbReference type="InterPro" id="IPR008551">
    <property type="entry name" value="TANGO2"/>
</dbReference>
<comment type="caution">
    <text evidence="1">The sequence shown here is derived from an EMBL/GenBank/DDBJ whole genome shotgun (WGS) entry which is preliminary data.</text>
</comment>
<dbReference type="Pfam" id="PF05742">
    <property type="entry name" value="TANGO2"/>
    <property type="match status" value="1"/>
</dbReference>
<proteinExistence type="predicted"/>
<evidence type="ECO:0000313" key="2">
    <source>
        <dbReference type="Proteomes" id="UP001604336"/>
    </source>
</evidence>
<reference evidence="2" key="1">
    <citation type="submission" date="2024-07" db="EMBL/GenBank/DDBJ databases">
        <title>Two chromosome-level genome assemblies of Korean endemic species Abeliophyllum distichum and Forsythia ovata (Oleaceae).</title>
        <authorList>
            <person name="Jang H."/>
        </authorList>
    </citation>
    <scope>NUCLEOTIDE SEQUENCE [LARGE SCALE GENOMIC DNA]</scope>
</reference>
<evidence type="ECO:0000313" key="1">
    <source>
        <dbReference type="EMBL" id="KAL2513111.1"/>
    </source>
</evidence>
<name>A0ABD1TK81_9LAMI</name>
<dbReference type="AlphaFoldDB" id="A0ABD1TK81"/>
<protein>
    <submittedName>
        <fullName evidence="1">Uncharacterized protein</fullName>
    </submittedName>
</protein>
<keyword evidence="2" id="KW-1185">Reference proteome</keyword>
<gene>
    <name evidence="1" type="ORF">Adt_18711</name>
</gene>
<accession>A0ABD1TK81</accession>
<dbReference type="PANTHER" id="PTHR17985:SF16">
    <property type="entry name" value="TRANSPORT_GOLGI ORGANIZATION-LIKE PROTEIN (DUF833)"/>
    <property type="match status" value="1"/>
</dbReference>
<dbReference type="Proteomes" id="UP001604336">
    <property type="component" value="Unassembled WGS sequence"/>
</dbReference>
<dbReference type="EMBL" id="JBFOLK010000005">
    <property type="protein sequence ID" value="KAL2513111.1"/>
    <property type="molecule type" value="Genomic_DNA"/>
</dbReference>
<sequence>MKSRRFFQAFRGNRAETLVPWIELSEDRCALCNADHRQVSVAASDQDSAGKDAKTRRFTASGYSQKPRNMCIAAFIWNSHPLYPLLLLLNRDEYHSRPTLPLGWWEDGEILGGRDGEAGGTWLACTKDGRLAFVTNVRELKSNFQTKSRGDLPVQFLKSKNSPKEFAEELVGEADHYQGFNLIVADLCSMTMLYITNRPKDDGLSVIEVSPGIHVLSNANLDTPWPKAERLQYSFKDLLDKNGEAEISIEEMVANLMRDVTKDDESKLPHIYPSEFEYPLSAIFVEADTPMGLYGTRSTSAVVLRTSGHVSFYERHLEKDLWKEQTICYQIEKEKAAL</sequence>
<organism evidence="1 2">
    <name type="scientific">Abeliophyllum distichum</name>
    <dbReference type="NCBI Taxonomy" id="126358"/>
    <lineage>
        <taxon>Eukaryota</taxon>
        <taxon>Viridiplantae</taxon>
        <taxon>Streptophyta</taxon>
        <taxon>Embryophyta</taxon>
        <taxon>Tracheophyta</taxon>
        <taxon>Spermatophyta</taxon>
        <taxon>Magnoliopsida</taxon>
        <taxon>eudicotyledons</taxon>
        <taxon>Gunneridae</taxon>
        <taxon>Pentapetalae</taxon>
        <taxon>asterids</taxon>
        <taxon>lamiids</taxon>
        <taxon>Lamiales</taxon>
        <taxon>Oleaceae</taxon>
        <taxon>Forsythieae</taxon>
        <taxon>Abeliophyllum</taxon>
    </lineage>
</organism>
<dbReference type="PANTHER" id="PTHR17985">
    <property type="entry name" value="SER/THR-RICH PROTEIN T10 IN DGCR REGION"/>
    <property type="match status" value="1"/>
</dbReference>